<reference evidence="1" key="1">
    <citation type="submission" date="2021-06" db="EMBL/GenBank/DDBJ databases">
        <authorList>
            <person name="Kallberg Y."/>
            <person name="Tangrot J."/>
            <person name="Rosling A."/>
        </authorList>
    </citation>
    <scope>NUCLEOTIDE SEQUENCE</scope>
    <source>
        <strain evidence="1">CL356</strain>
    </source>
</reference>
<evidence type="ECO:0000313" key="2">
    <source>
        <dbReference type="Proteomes" id="UP000789525"/>
    </source>
</evidence>
<proteinExistence type="predicted"/>
<dbReference type="EMBL" id="CAJVPT010015940">
    <property type="protein sequence ID" value="CAG8615326.1"/>
    <property type="molecule type" value="Genomic_DNA"/>
</dbReference>
<name>A0ACA9MXR8_9GLOM</name>
<organism evidence="1 2">
    <name type="scientific">Acaulospora colombiana</name>
    <dbReference type="NCBI Taxonomy" id="27376"/>
    <lineage>
        <taxon>Eukaryota</taxon>
        <taxon>Fungi</taxon>
        <taxon>Fungi incertae sedis</taxon>
        <taxon>Mucoromycota</taxon>
        <taxon>Glomeromycotina</taxon>
        <taxon>Glomeromycetes</taxon>
        <taxon>Diversisporales</taxon>
        <taxon>Acaulosporaceae</taxon>
        <taxon>Acaulospora</taxon>
    </lineage>
</organism>
<sequence length="228" mass="26591">MSDNSNATPTNAGDSNKNPFRRPKFPPDINPAKIAEDRIRKLKDPKKINSRGPNCFMIYRAYCTSINIESRRRGGRKRNRNKIQMTELSKMISDSWRNEPLKVKEHYKELADQTELELVRQRRSKEIHILACKRFPQNEHQGPYESPSETGDTKNHDEDPDKNSLNPFVEPIGALFDPLYIDFESQYNSEIHEFSGYSPQINNINLVYPPYAYFPGYYLLSHGEVFFN</sequence>
<keyword evidence="2" id="KW-1185">Reference proteome</keyword>
<comment type="caution">
    <text evidence="1">The sequence shown here is derived from an EMBL/GenBank/DDBJ whole genome shotgun (WGS) entry which is preliminary data.</text>
</comment>
<accession>A0ACA9MXR8</accession>
<protein>
    <submittedName>
        <fullName evidence="1">6500_t:CDS:1</fullName>
    </submittedName>
</protein>
<dbReference type="Proteomes" id="UP000789525">
    <property type="component" value="Unassembled WGS sequence"/>
</dbReference>
<gene>
    <name evidence="1" type="ORF">ACOLOM_LOCUS7148</name>
</gene>
<evidence type="ECO:0000313" key="1">
    <source>
        <dbReference type="EMBL" id="CAG8615326.1"/>
    </source>
</evidence>